<dbReference type="PANTHER" id="PTHR37302:SF1">
    <property type="entry name" value="PROTEIN DINB"/>
    <property type="match status" value="1"/>
</dbReference>
<organism evidence="4 5">
    <name type="scientific">Hansschlegelia quercus</name>
    <dbReference type="NCBI Taxonomy" id="2528245"/>
    <lineage>
        <taxon>Bacteria</taxon>
        <taxon>Pseudomonadati</taxon>
        <taxon>Pseudomonadota</taxon>
        <taxon>Alphaproteobacteria</taxon>
        <taxon>Hyphomicrobiales</taxon>
        <taxon>Methylopilaceae</taxon>
        <taxon>Hansschlegelia</taxon>
    </lineage>
</organism>
<gene>
    <name evidence="4" type="ORF">EYR15_05255</name>
</gene>
<feature type="binding site" evidence="3">
    <location>
        <position position="133"/>
    </location>
    <ligand>
        <name>a divalent metal cation</name>
        <dbReference type="ChEBI" id="CHEBI:60240"/>
    </ligand>
</feature>
<proteinExistence type="inferred from homology"/>
<keyword evidence="2 3" id="KW-0479">Metal-binding</keyword>
<evidence type="ECO:0000313" key="4">
    <source>
        <dbReference type="EMBL" id="TBN54252.1"/>
    </source>
</evidence>
<evidence type="ECO:0000256" key="1">
    <source>
        <dbReference type="ARBA" id="ARBA00008635"/>
    </source>
</evidence>
<evidence type="ECO:0000256" key="2">
    <source>
        <dbReference type="ARBA" id="ARBA00022723"/>
    </source>
</evidence>
<comment type="caution">
    <text evidence="4">The sequence shown here is derived from an EMBL/GenBank/DDBJ whole genome shotgun (WGS) entry which is preliminary data.</text>
</comment>
<dbReference type="InterPro" id="IPR007837">
    <property type="entry name" value="DinB"/>
</dbReference>
<feature type="binding site" evidence="3">
    <location>
        <position position="137"/>
    </location>
    <ligand>
        <name>a divalent metal cation</name>
        <dbReference type="ChEBI" id="CHEBI:60240"/>
    </ligand>
</feature>
<dbReference type="Proteomes" id="UP000291613">
    <property type="component" value="Unassembled WGS sequence"/>
</dbReference>
<dbReference type="PANTHER" id="PTHR37302">
    <property type="entry name" value="SLR1116 PROTEIN"/>
    <property type="match status" value="1"/>
</dbReference>
<evidence type="ECO:0000313" key="5">
    <source>
        <dbReference type="Proteomes" id="UP000291613"/>
    </source>
</evidence>
<dbReference type="OrthoDB" id="9807509at2"/>
<name>A0A4Q9GJE6_9HYPH</name>
<sequence>MHDHWVMLAGYNAWANERIYAAVLAAPGGTFHADAGAFFGSLCGTLNHLLVTDRIWMRRFTGEGDAPDRLDAILHDDVLSLSEARAAEDRRISDWVARLTTERLAGPLRYARMAAPDIIEQPLGSALAHMFNHHTHHRGQAHAMLTRFGGRDAAPSLDLVNYQREAGLTT</sequence>
<dbReference type="SUPFAM" id="SSF109854">
    <property type="entry name" value="DinB/YfiT-like putative metalloenzymes"/>
    <property type="match status" value="1"/>
</dbReference>
<comment type="similarity">
    <text evidence="1">Belongs to the DinB family.</text>
</comment>
<dbReference type="Gene3D" id="1.20.120.450">
    <property type="entry name" value="dinb family like domain"/>
    <property type="match status" value="1"/>
</dbReference>
<accession>A0A4Q9GJE6</accession>
<dbReference type="EMBL" id="SIUB01000002">
    <property type="protein sequence ID" value="TBN54252.1"/>
    <property type="molecule type" value="Genomic_DNA"/>
</dbReference>
<dbReference type="InterPro" id="IPR034660">
    <property type="entry name" value="DinB/YfiT-like"/>
</dbReference>
<keyword evidence="5" id="KW-1185">Reference proteome</keyword>
<dbReference type="Pfam" id="PF05163">
    <property type="entry name" value="DinB"/>
    <property type="match status" value="1"/>
</dbReference>
<feature type="binding site" evidence="3">
    <location>
        <position position="48"/>
    </location>
    <ligand>
        <name>a divalent metal cation</name>
        <dbReference type="ChEBI" id="CHEBI:60240"/>
    </ligand>
</feature>
<dbReference type="AlphaFoldDB" id="A0A4Q9GJE6"/>
<evidence type="ECO:0000256" key="3">
    <source>
        <dbReference type="PIRSR" id="PIRSR607837-1"/>
    </source>
</evidence>
<reference evidence="4 5" key="1">
    <citation type="submission" date="2019-02" db="EMBL/GenBank/DDBJ databases">
        <title>Hansschlegelia quercus sp. nov., a novel methylotrophic bacterium from buds of oak (Quercus robur L.).</title>
        <authorList>
            <person name="Agafonova N.V."/>
            <person name="Kaparullina E.N."/>
            <person name="Grouzdev D.S."/>
            <person name="Doronina N.V."/>
        </authorList>
    </citation>
    <scope>NUCLEOTIDE SEQUENCE [LARGE SCALE GENOMIC DNA]</scope>
    <source>
        <strain evidence="4 5">Dub</strain>
    </source>
</reference>
<dbReference type="RefSeq" id="WP_131001846.1">
    <property type="nucleotide sequence ID" value="NZ_JBHSZR010000005.1"/>
</dbReference>
<protein>
    <submittedName>
        <fullName evidence="4">Damage-inducible protein DinB</fullName>
    </submittedName>
</protein>
<dbReference type="GO" id="GO:0046872">
    <property type="term" value="F:metal ion binding"/>
    <property type="evidence" value="ECO:0007669"/>
    <property type="project" value="UniProtKB-KW"/>
</dbReference>